<feature type="transmembrane region" description="Helical" evidence="6">
    <location>
        <begin position="319"/>
        <end position="338"/>
    </location>
</feature>
<dbReference type="PANTHER" id="PTHR22911">
    <property type="entry name" value="ACYL-MALONYL CONDENSING ENZYME-RELATED"/>
    <property type="match status" value="1"/>
</dbReference>
<evidence type="ECO:0000256" key="4">
    <source>
        <dbReference type="ARBA" id="ARBA00023136"/>
    </source>
</evidence>
<evidence type="ECO:0000259" key="7">
    <source>
        <dbReference type="Pfam" id="PF00892"/>
    </source>
</evidence>
<feature type="transmembrane region" description="Helical" evidence="6">
    <location>
        <begin position="170"/>
        <end position="192"/>
    </location>
</feature>
<evidence type="ECO:0000313" key="9">
    <source>
        <dbReference type="Proteomes" id="UP001595075"/>
    </source>
</evidence>
<sequence length="500" mass="54460">MSPQYTPIRGPSTHNYEEHEDYLESLQNIPSNFDLALNGPTNRTYLSPHPAKSADTSLLEPDALRRLSMSTITSLGRGRSISPYPHTSSIPRTWKESLWDFWAQNEGLFLVSFSQLFGALMNVTTRLLELEGEGMHPFQILFARQGLTAIFCSLWMWYGKVPDFPLGEKGIRGLLVARSLTGFFGIFGMYYSLQYLPVADAVVITFLAPSVASYGCYVFLREPFSRAAQYASLISLLGVVLIARPTSFFSSSNPIDNTPTAPSNSTTSPIDPTDPSSFPIPTSSQRLSAVIVAMIGVLGSAGAFTSIRWIGNRAHPLLSVNYFSIFCTLISILALSLARPLHLSNTLQFALPAGLRQWSMLIFLGVCGFVMQYLLTKGLAAGGRGNGARATNMIYTNMLFALALDKLVFNQSPGWWSLAGSGLILGSAVFVALKKGTGNGEVAGGEERGRSDVETAGRWESARPEEERAMLGRDVDDEEEGEGGIEGTGAQQGDYVRSRI</sequence>
<proteinExistence type="predicted"/>
<feature type="transmembrane region" description="Helical" evidence="6">
    <location>
        <begin position="358"/>
        <end position="380"/>
    </location>
</feature>
<keyword evidence="3 6" id="KW-1133">Transmembrane helix</keyword>
<feature type="region of interest" description="Disordered" evidence="5">
    <location>
        <begin position="441"/>
        <end position="500"/>
    </location>
</feature>
<feature type="domain" description="EamA" evidence="7">
    <location>
        <begin position="288"/>
        <end position="432"/>
    </location>
</feature>
<evidence type="ECO:0000256" key="3">
    <source>
        <dbReference type="ARBA" id="ARBA00022989"/>
    </source>
</evidence>
<feature type="region of interest" description="Disordered" evidence="5">
    <location>
        <begin position="253"/>
        <end position="275"/>
    </location>
</feature>
<evidence type="ECO:0000256" key="2">
    <source>
        <dbReference type="ARBA" id="ARBA00022692"/>
    </source>
</evidence>
<evidence type="ECO:0000256" key="5">
    <source>
        <dbReference type="SAM" id="MobiDB-lite"/>
    </source>
</evidence>
<feature type="transmembrane region" description="Helical" evidence="6">
    <location>
        <begin position="392"/>
        <end position="409"/>
    </location>
</feature>
<keyword evidence="2 6" id="KW-0812">Transmembrane</keyword>
<evidence type="ECO:0000256" key="6">
    <source>
        <dbReference type="SAM" id="Phobius"/>
    </source>
</evidence>
<dbReference type="EMBL" id="JAZHXI010000003">
    <property type="protein sequence ID" value="KAL2073232.1"/>
    <property type="molecule type" value="Genomic_DNA"/>
</dbReference>
<dbReference type="Proteomes" id="UP001595075">
    <property type="component" value="Unassembled WGS sequence"/>
</dbReference>
<feature type="transmembrane region" description="Helical" evidence="6">
    <location>
        <begin position="415"/>
        <end position="433"/>
    </location>
</feature>
<accession>A0ABR4CUH7</accession>
<comment type="caution">
    <text evidence="8">The sequence shown here is derived from an EMBL/GenBank/DDBJ whole genome shotgun (WGS) entry which is preliminary data.</text>
</comment>
<feature type="compositionally biased region" description="Low complexity" evidence="5">
    <location>
        <begin position="257"/>
        <end position="269"/>
    </location>
</feature>
<dbReference type="SUPFAM" id="SSF103481">
    <property type="entry name" value="Multidrug resistance efflux transporter EmrE"/>
    <property type="match status" value="2"/>
</dbReference>
<dbReference type="InterPro" id="IPR037185">
    <property type="entry name" value="EmrE-like"/>
</dbReference>
<feature type="domain" description="EamA" evidence="7">
    <location>
        <begin position="107"/>
        <end position="243"/>
    </location>
</feature>
<organism evidence="8 9">
    <name type="scientific">Oculimacula yallundae</name>
    <dbReference type="NCBI Taxonomy" id="86028"/>
    <lineage>
        <taxon>Eukaryota</taxon>
        <taxon>Fungi</taxon>
        <taxon>Dikarya</taxon>
        <taxon>Ascomycota</taxon>
        <taxon>Pezizomycotina</taxon>
        <taxon>Leotiomycetes</taxon>
        <taxon>Helotiales</taxon>
        <taxon>Ploettnerulaceae</taxon>
        <taxon>Oculimacula</taxon>
    </lineage>
</organism>
<reference evidence="8 9" key="1">
    <citation type="journal article" date="2024" name="Commun. Biol.">
        <title>Comparative genomic analysis of thermophilic fungi reveals convergent evolutionary adaptations and gene losses.</title>
        <authorList>
            <person name="Steindorff A.S."/>
            <person name="Aguilar-Pontes M.V."/>
            <person name="Robinson A.J."/>
            <person name="Andreopoulos B."/>
            <person name="LaButti K."/>
            <person name="Kuo A."/>
            <person name="Mondo S."/>
            <person name="Riley R."/>
            <person name="Otillar R."/>
            <person name="Haridas S."/>
            <person name="Lipzen A."/>
            <person name="Grimwood J."/>
            <person name="Schmutz J."/>
            <person name="Clum A."/>
            <person name="Reid I.D."/>
            <person name="Moisan M.C."/>
            <person name="Butler G."/>
            <person name="Nguyen T.T.M."/>
            <person name="Dewar K."/>
            <person name="Conant G."/>
            <person name="Drula E."/>
            <person name="Henrissat B."/>
            <person name="Hansel C."/>
            <person name="Singer S."/>
            <person name="Hutchinson M.I."/>
            <person name="de Vries R.P."/>
            <person name="Natvig D.O."/>
            <person name="Powell A.J."/>
            <person name="Tsang A."/>
            <person name="Grigoriev I.V."/>
        </authorList>
    </citation>
    <scope>NUCLEOTIDE SEQUENCE [LARGE SCALE GENOMIC DNA]</scope>
    <source>
        <strain evidence="8 9">CBS 494.80</strain>
    </source>
</reference>
<dbReference type="Pfam" id="PF00892">
    <property type="entry name" value="EamA"/>
    <property type="match status" value="2"/>
</dbReference>
<protein>
    <recommendedName>
        <fullName evidence="7">EamA domain-containing protein</fullName>
    </recommendedName>
</protein>
<name>A0ABR4CUH7_9HELO</name>
<feature type="transmembrane region" description="Helical" evidence="6">
    <location>
        <begin position="198"/>
        <end position="220"/>
    </location>
</feature>
<feature type="transmembrane region" description="Helical" evidence="6">
    <location>
        <begin position="287"/>
        <end position="307"/>
    </location>
</feature>
<comment type="subcellular location">
    <subcellularLocation>
        <location evidence="1">Membrane</location>
        <topology evidence="1">Multi-pass membrane protein</topology>
    </subcellularLocation>
</comment>
<feature type="compositionally biased region" description="Basic and acidic residues" evidence="5">
    <location>
        <begin position="445"/>
        <end position="474"/>
    </location>
</feature>
<keyword evidence="9" id="KW-1185">Reference proteome</keyword>
<dbReference type="InterPro" id="IPR000620">
    <property type="entry name" value="EamA_dom"/>
</dbReference>
<evidence type="ECO:0000313" key="8">
    <source>
        <dbReference type="EMBL" id="KAL2073232.1"/>
    </source>
</evidence>
<dbReference type="PANTHER" id="PTHR22911:SF6">
    <property type="entry name" value="SOLUTE CARRIER FAMILY 35 MEMBER G1"/>
    <property type="match status" value="1"/>
</dbReference>
<evidence type="ECO:0000256" key="1">
    <source>
        <dbReference type="ARBA" id="ARBA00004141"/>
    </source>
</evidence>
<gene>
    <name evidence="8" type="ORF">VTL71DRAFT_10556</name>
</gene>
<feature type="transmembrane region" description="Helical" evidence="6">
    <location>
        <begin position="227"/>
        <end position="244"/>
    </location>
</feature>
<keyword evidence="4 6" id="KW-0472">Membrane</keyword>